<evidence type="ECO:0000313" key="1">
    <source>
        <dbReference type="EMBL" id="KAG9442731.1"/>
    </source>
</evidence>
<comment type="caution">
    <text evidence="1">The sequence shown here is derived from an EMBL/GenBank/DDBJ whole genome shotgun (WGS) entry which is preliminary data.</text>
</comment>
<keyword evidence="2" id="KW-1185">Reference proteome</keyword>
<sequence length="415" mass="45868">MDNVTGVVDKFKVLAKSSENFFKGLSKNVMNRNRRNPIEILKRLQREAFSDLMKLRDRQDKLERMLSFCKISKGGAFSETQMRGKIDASGAFLFLENIGEQTPNALSSVGVNTGVHSKFIFETVVREKDAVLAEFAVRQHHGTHGDAFGGPLALSKVMYLANINDWFSVSAVPIGAQCRDITMGTPSSQVHHLTDFSSFGPPLFNQLHNCGAGATIKGSNYAASFGEFISWLWTEPDNVKRSLSTLGQFSYNLLEGTKFSVIGVHHMLGPPSRQVRLGSLTVPVSSFRFHASPTVPPVETSPLSHEEGLASSSFQGSVALMVESEIDDTSTFRAWCELQKSHQSVLHWSSTLSVTPEDELGWGVSVGGVSSEHFRMEAFLRFNLGKRFSLQPGFVYAIHEDTRIPALMLRSSWSL</sequence>
<dbReference type="Proteomes" id="UP000825729">
    <property type="component" value="Unassembled WGS sequence"/>
</dbReference>
<reference evidence="1 2" key="1">
    <citation type="submission" date="2021-07" db="EMBL/GenBank/DDBJ databases">
        <title>The Aristolochia fimbriata genome: insights into angiosperm evolution, floral development and chemical biosynthesis.</title>
        <authorList>
            <person name="Jiao Y."/>
        </authorList>
    </citation>
    <scope>NUCLEOTIDE SEQUENCE [LARGE SCALE GENOMIC DNA]</scope>
    <source>
        <strain evidence="1">IBCAS-2021</strain>
        <tissue evidence="1">Leaf</tissue>
    </source>
</reference>
<organism evidence="1 2">
    <name type="scientific">Aristolochia fimbriata</name>
    <name type="common">White veined hardy Dutchman's pipe vine</name>
    <dbReference type="NCBI Taxonomy" id="158543"/>
    <lineage>
        <taxon>Eukaryota</taxon>
        <taxon>Viridiplantae</taxon>
        <taxon>Streptophyta</taxon>
        <taxon>Embryophyta</taxon>
        <taxon>Tracheophyta</taxon>
        <taxon>Spermatophyta</taxon>
        <taxon>Magnoliopsida</taxon>
        <taxon>Magnoliidae</taxon>
        <taxon>Piperales</taxon>
        <taxon>Aristolochiaceae</taxon>
        <taxon>Aristolochia</taxon>
    </lineage>
</organism>
<dbReference type="PANTHER" id="PTHR35097">
    <property type="entry name" value="GDSL ESTERASE/LIPASE"/>
    <property type="match status" value="1"/>
</dbReference>
<accession>A0AAV7E307</accession>
<dbReference type="EMBL" id="JAINDJ010000007">
    <property type="protein sequence ID" value="KAG9442731.1"/>
    <property type="molecule type" value="Genomic_DNA"/>
</dbReference>
<name>A0AAV7E307_ARIFI</name>
<evidence type="ECO:0000313" key="2">
    <source>
        <dbReference type="Proteomes" id="UP000825729"/>
    </source>
</evidence>
<protein>
    <submittedName>
        <fullName evidence="1">Uncharacterized protein</fullName>
    </submittedName>
</protein>
<dbReference type="AlphaFoldDB" id="A0AAV7E307"/>
<proteinExistence type="predicted"/>
<dbReference type="PANTHER" id="PTHR35097:SF1">
    <property type="entry name" value="GDSL ESTERASE_LIPASE"/>
    <property type="match status" value="1"/>
</dbReference>
<gene>
    <name evidence="1" type="ORF">H6P81_018585</name>
</gene>